<dbReference type="AlphaFoldDB" id="A0A1G2U0Q6"/>
<protein>
    <submittedName>
        <fullName evidence="1">Uncharacterized protein</fullName>
    </submittedName>
</protein>
<comment type="caution">
    <text evidence="1">The sequence shown here is derived from an EMBL/GenBank/DDBJ whole genome shotgun (WGS) entry which is preliminary data.</text>
</comment>
<organism evidence="1 2">
    <name type="scientific">Candidatus Zambryskibacteria bacterium RIFCSPLOWO2_01_FULL_43_17</name>
    <dbReference type="NCBI Taxonomy" id="1802760"/>
    <lineage>
        <taxon>Bacteria</taxon>
        <taxon>Candidatus Zambryskiibacteriota</taxon>
    </lineage>
</organism>
<gene>
    <name evidence="1" type="ORF">A2920_02865</name>
</gene>
<proteinExistence type="predicted"/>
<name>A0A1G2U0Q6_9BACT</name>
<evidence type="ECO:0000313" key="2">
    <source>
        <dbReference type="Proteomes" id="UP000179283"/>
    </source>
</evidence>
<accession>A0A1G2U0Q6</accession>
<dbReference type="EMBL" id="MHWD01000027">
    <property type="protein sequence ID" value="OHB02989.1"/>
    <property type="molecule type" value="Genomic_DNA"/>
</dbReference>
<dbReference type="Proteomes" id="UP000179283">
    <property type="component" value="Unassembled WGS sequence"/>
</dbReference>
<evidence type="ECO:0000313" key="1">
    <source>
        <dbReference type="EMBL" id="OHB02989.1"/>
    </source>
</evidence>
<reference evidence="1 2" key="1">
    <citation type="journal article" date="2016" name="Nat. Commun.">
        <title>Thousands of microbial genomes shed light on interconnected biogeochemical processes in an aquifer system.</title>
        <authorList>
            <person name="Anantharaman K."/>
            <person name="Brown C.T."/>
            <person name="Hug L.A."/>
            <person name="Sharon I."/>
            <person name="Castelle C.J."/>
            <person name="Probst A.J."/>
            <person name="Thomas B.C."/>
            <person name="Singh A."/>
            <person name="Wilkins M.J."/>
            <person name="Karaoz U."/>
            <person name="Brodie E.L."/>
            <person name="Williams K.H."/>
            <person name="Hubbard S.S."/>
            <person name="Banfield J.F."/>
        </authorList>
    </citation>
    <scope>NUCLEOTIDE SEQUENCE [LARGE SCALE GENOMIC DNA]</scope>
</reference>
<sequence>MRRERRWFIEHRDDDTNKAVARRLQDPENAPCIRKCERGKTLKVWECSLDDRDYFINCKEAQGLDFRVWIALGEDKLRRWYPNTAKRKAIKSVALIAQMIRAHRISGAPTATH</sequence>